<keyword evidence="2" id="KW-0812">Transmembrane</keyword>
<protein>
    <submittedName>
        <fullName evidence="3">Uncharacterized protein</fullName>
    </submittedName>
</protein>
<proteinExistence type="predicted"/>
<accession>A0A062VIV9</accession>
<evidence type="ECO:0000313" key="4">
    <source>
        <dbReference type="Proteomes" id="UP000027100"/>
    </source>
</evidence>
<name>A0A062VIV9_9PROT</name>
<dbReference type="PATRIC" id="fig|1280954.3.peg.1234"/>
<dbReference type="Proteomes" id="UP000027100">
    <property type="component" value="Unassembled WGS sequence"/>
</dbReference>
<gene>
    <name evidence="3" type="ORF">HPO_06047</name>
</gene>
<dbReference type="EMBL" id="ARYM01000005">
    <property type="protein sequence ID" value="KCZ99475.1"/>
    <property type="molecule type" value="Genomic_DNA"/>
</dbReference>
<evidence type="ECO:0000313" key="3">
    <source>
        <dbReference type="EMBL" id="KCZ99475.1"/>
    </source>
</evidence>
<organism evidence="3 4">
    <name type="scientific">Hyphomonas polymorpha PS728</name>
    <dbReference type="NCBI Taxonomy" id="1280954"/>
    <lineage>
        <taxon>Bacteria</taxon>
        <taxon>Pseudomonadati</taxon>
        <taxon>Pseudomonadota</taxon>
        <taxon>Alphaproteobacteria</taxon>
        <taxon>Hyphomonadales</taxon>
        <taxon>Hyphomonadaceae</taxon>
        <taxon>Hyphomonas</taxon>
    </lineage>
</organism>
<evidence type="ECO:0000256" key="2">
    <source>
        <dbReference type="SAM" id="Phobius"/>
    </source>
</evidence>
<keyword evidence="2" id="KW-0472">Membrane</keyword>
<keyword evidence="4" id="KW-1185">Reference proteome</keyword>
<reference evidence="3 4" key="1">
    <citation type="journal article" date="2014" name="Antonie Van Leeuwenhoek">
        <title>Hyphomonas beringensis sp. nov. and Hyphomonas chukchiensis sp. nov., isolated from surface seawater of the Bering Sea and Chukchi Sea.</title>
        <authorList>
            <person name="Li C."/>
            <person name="Lai Q."/>
            <person name="Li G."/>
            <person name="Dong C."/>
            <person name="Wang J."/>
            <person name="Liao Y."/>
            <person name="Shao Z."/>
        </authorList>
    </citation>
    <scope>NUCLEOTIDE SEQUENCE [LARGE SCALE GENOMIC DNA]</scope>
    <source>
        <strain evidence="3 4">PS728</strain>
    </source>
</reference>
<feature type="region of interest" description="Disordered" evidence="1">
    <location>
        <begin position="1"/>
        <end position="39"/>
    </location>
</feature>
<comment type="caution">
    <text evidence="3">The sequence shown here is derived from an EMBL/GenBank/DDBJ whole genome shotgun (WGS) entry which is preliminary data.</text>
</comment>
<keyword evidence="2" id="KW-1133">Transmembrane helix</keyword>
<dbReference type="AlphaFoldDB" id="A0A062VIV9"/>
<sequence>MKHAIDSGNTGEKANYPDLAAAPLGTDDEAAGTTPALTNKEMDMVGASPAYNQRNWIRENLGERSAKVVVLAFLLVLAIVTGLIVRGHNA</sequence>
<feature type="transmembrane region" description="Helical" evidence="2">
    <location>
        <begin position="68"/>
        <end position="85"/>
    </location>
</feature>
<evidence type="ECO:0000256" key="1">
    <source>
        <dbReference type="SAM" id="MobiDB-lite"/>
    </source>
</evidence>